<dbReference type="OrthoDB" id="3262301at2759"/>
<reference evidence="1 2" key="1">
    <citation type="submission" date="2019-02" db="EMBL/GenBank/DDBJ databases">
        <title>Genome sequencing of the rare red list fungi Antrodiella citrinella (Flaviporus citrinellus).</title>
        <authorList>
            <person name="Buettner E."/>
            <person name="Kellner H."/>
        </authorList>
    </citation>
    <scope>NUCLEOTIDE SEQUENCE [LARGE SCALE GENOMIC DNA]</scope>
    <source>
        <strain evidence="1 2">DSM 108506</strain>
    </source>
</reference>
<comment type="caution">
    <text evidence="1">The sequence shown here is derived from an EMBL/GenBank/DDBJ whole genome shotgun (WGS) entry which is preliminary data.</text>
</comment>
<proteinExistence type="predicted"/>
<accession>A0A4S4N1Q1</accession>
<evidence type="ECO:0000313" key="2">
    <source>
        <dbReference type="Proteomes" id="UP000308730"/>
    </source>
</evidence>
<organism evidence="1 2">
    <name type="scientific">Antrodiella citrinella</name>
    <dbReference type="NCBI Taxonomy" id="2447956"/>
    <lineage>
        <taxon>Eukaryota</taxon>
        <taxon>Fungi</taxon>
        <taxon>Dikarya</taxon>
        <taxon>Basidiomycota</taxon>
        <taxon>Agaricomycotina</taxon>
        <taxon>Agaricomycetes</taxon>
        <taxon>Polyporales</taxon>
        <taxon>Steccherinaceae</taxon>
        <taxon>Antrodiella</taxon>
    </lineage>
</organism>
<gene>
    <name evidence="1" type="ORF">EUX98_g2245</name>
</gene>
<sequence>MAPDIKFTPYGIPYLVEFANVAFGKRSKFGSSSTSLAPAVGASSSTLNLSHASTTLPSASTTALIVNAHESEGDGLLIQFASHPTNSYRRLSETRLLRLKHRIASAVVAAGMNAPAPSQSSNTPERCVSHGRIHTSELRRAGGSLRSAPSSLYHGTYGQVMSAFNAAGLTTIPCDPYGFADAQRLGALFVVRHTDVGTLELTKLTLWA</sequence>
<dbReference type="EMBL" id="SGPM01000033">
    <property type="protein sequence ID" value="THH31937.1"/>
    <property type="molecule type" value="Genomic_DNA"/>
</dbReference>
<dbReference type="AlphaFoldDB" id="A0A4S4N1Q1"/>
<name>A0A4S4N1Q1_9APHY</name>
<evidence type="ECO:0000313" key="1">
    <source>
        <dbReference type="EMBL" id="THH31937.1"/>
    </source>
</evidence>
<dbReference type="Proteomes" id="UP000308730">
    <property type="component" value="Unassembled WGS sequence"/>
</dbReference>
<protein>
    <submittedName>
        <fullName evidence="1">Uncharacterized protein</fullName>
    </submittedName>
</protein>
<keyword evidence="2" id="KW-1185">Reference proteome</keyword>